<dbReference type="Pfam" id="PF10124">
    <property type="entry name" value="Mu-like_gpT"/>
    <property type="match status" value="1"/>
</dbReference>
<evidence type="ECO:0000313" key="3">
    <source>
        <dbReference type="Proteomes" id="UP000251197"/>
    </source>
</evidence>
<organism evidence="2 3">
    <name type="scientific">Cedecea neteri</name>
    <dbReference type="NCBI Taxonomy" id="158822"/>
    <lineage>
        <taxon>Bacteria</taxon>
        <taxon>Pseudomonadati</taxon>
        <taxon>Pseudomonadota</taxon>
        <taxon>Gammaproteobacteria</taxon>
        <taxon>Enterobacterales</taxon>
        <taxon>Enterobacteriaceae</taxon>
        <taxon>Cedecea</taxon>
    </lineage>
</organism>
<protein>
    <submittedName>
        <fullName evidence="2">Mu-like prophage major head subunit gpT</fullName>
    </submittedName>
</protein>
<feature type="domain" description="Bacteriophage Mu GpT" evidence="1">
    <location>
        <begin position="29"/>
        <end position="79"/>
    </location>
</feature>
<sequence>MTAERLDDGKTNIYKGTAKVLVVPWLTDDDAWFLMDTSRAIKPLIFQQRKKPVFVSQQDMNNPDVFMRKKLKFGAEARIGRFRSVADDSRLHRQGLRP</sequence>
<name>A0A2X3JBX1_9ENTR</name>
<evidence type="ECO:0000313" key="2">
    <source>
        <dbReference type="EMBL" id="SQC92524.1"/>
    </source>
</evidence>
<reference evidence="2 3" key="1">
    <citation type="submission" date="2018-06" db="EMBL/GenBank/DDBJ databases">
        <authorList>
            <consortium name="Pathogen Informatics"/>
            <person name="Doyle S."/>
        </authorList>
    </citation>
    <scope>NUCLEOTIDE SEQUENCE [LARGE SCALE GENOMIC DNA]</scope>
    <source>
        <strain evidence="2 3">NCTC12120</strain>
    </source>
</reference>
<dbReference type="InterPro" id="IPR018774">
    <property type="entry name" value="Phage_Mu_GpT"/>
</dbReference>
<dbReference type="Proteomes" id="UP000251197">
    <property type="component" value="Unassembled WGS sequence"/>
</dbReference>
<dbReference type="EMBL" id="UAVU01000009">
    <property type="protein sequence ID" value="SQC92524.1"/>
    <property type="molecule type" value="Genomic_DNA"/>
</dbReference>
<dbReference type="AlphaFoldDB" id="A0A2X3JBX1"/>
<evidence type="ECO:0000259" key="1">
    <source>
        <dbReference type="Pfam" id="PF10124"/>
    </source>
</evidence>
<accession>A0A2X3JBX1</accession>
<gene>
    <name evidence="2" type="ORF">NCTC12120_05721</name>
</gene>
<proteinExistence type="predicted"/>